<feature type="binding site" evidence="9">
    <location>
        <position position="92"/>
    </location>
    <ligand>
        <name>Ca(2+)</name>
        <dbReference type="ChEBI" id="CHEBI:29108"/>
        <label>1</label>
    </ligand>
</feature>
<feature type="binding site" evidence="9">
    <location>
        <position position="116"/>
    </location>
    <ligand>
        <name>Ca(2+)</name>
        <dbReference type="ChEBI" id="CHEBI:29108"/>
        <label>1</label>
    </ligand>
</feature>
<keyword evidence="3 12" id="KW-0349">Heme</keyword>
<comment type="cofactor">
    <cofactor evidence="9 12">
        <name>heme b</name>
        <dbReference type="ChEBI" id="CHEBI:60344"/>
    </cofactor>
    <text evidence="9 12">Binds 1 heme b (iron(II)-protoporphyrin IX) group per subunit.</text>
</comment>
<dbReference type="InterPro" id="IPR033905">
    <property type="entry name" value="Secretory_peroxidase"/>
</dbReference>
<comment type="cofactor">
    <cofactor evidence="9 12">
        <name>Ca(2+)</name>
        <dbReference type="ChEBI" id="CHEBI:29108"/>
    </cofactor>
    <text evidence="9 12">Binds 2 calcium ions per subunit.</text>
</comment>
<evidence type="ECO:0000256" key="1">
    <source>
        <dbReference type="ARBA" id="ARBA00000189"/>
    </source>
</evidence>
<feature type="disulfide bond" evidence="11">
    <location>
        <begin position="148"/>
        <end position="316"/>
    </location>
</feature>
<accession>A0A835LDB7</accession>
<dbReference type="PANTHER" id="PTHR31235">
    <property type="entry name" value="PEROXIDASE 25-RELATED"/>
    <property type="match status" value="1"/>
</dbReference>
<feature type="disulfide bond" evidence="11">
    <location>
        <begin position="60"/>
        <end position="142"/>
    </location>
</feature>
<evidence type="ECO:0000256" key="11">
    <source>
        <dbReference type="PIRSR" id="PIRSR600823-5"/>
    </source>
</evidence>
<comment type="similarity">
    <text evidence="12">Belongs to the peroxidase family. Classical plant (class III) peroxidase subfamily.</text>
</comment>
<protein>
    <recommendedName>
        <fullName evidence="12">Peroxidase</fullName>
        <ecNumber evidence="12">1.11.1.7</ecNumber>
    </recommendedName>
</protein>
<reference evidence="14 15" key="1">
    <citation type="submission" date="2020-10" db="EMBL/GenBank/DDBJ databases">
        <title>The Coptis chinensis genome and diversification of protoberbering-type alkaloids.</title>
        <authorList>
            <person name="Wang B."/>
            <person name="Shu S."/>
            <person name="Song C."/>
            <person name="Liu Y."/>
        </authorList>
    </citation>
    <scope>NUCLEOTIDE SEQUENCE [LARGE SCALE GENOMIC DNA]</scope>
    <source>
        <strain evidence="14">HL-2020</strain>
        <tissue evidence="14">Leaf</tissue>
    </source>
</reference>
<keyword evidence="6 9" id="KW-0408">Iron</keyword>
<dbReference type="EMBL" id="JADFTS010000009">
    <property type="protein sequence ID" value="KAF9587619.1"/>
    <property type="molecule type" value="Genomic_DNA"/>
</dbReference>
<comment type="subcellular location">
    <subcellularLocation>
        <location evidence="12">Secreted</location>
    </subcellularLocation>
</comment>
<evidence type="ECO:0000256" key="3">
    <source>
        <dbReference type="ARBA" id="ARBA00022617"/>
    </source>
</evidence>
<dbReference type="PRINTS" id="PR00458">
    <property type="entry name" value="PEROXIDASE"/>
</dbReference>
<evidence type="ECO:0000256" key="8">
    <source>
        <dbReference type="PIRSR" id="PIRSR600823-1"/>
    </source>
</evidence>
<dbReference type="Gene3D" id="1.10.520.10">
    <property type="match status" value="1"/>
</dbReference>
<feature type="chain" id="PRO_5033099479" description="Peroxidase" evidence="12">
    <location>
        <begin position="22"/>
        <end position="325"/>
    </location>
</feature>
<feature type="signal peptide" evidence="12">
    <location>
        <begin position="1"/>
        <end position="21"/>
    </location>
</feature>
<evidence type="ECO:0000313" key="15">
    <source>
        <dbReference type="Proteomes" id="UP000631114"/>
    </source>
</evidence>
<keyword evidence="9 12" id="KW-0106">Calcium</keyword>
<comment type="catalytic activity">
    <reaction evidence="1 12">
        <text>2 a phenolic donor + H2O2 = 2 a phenolic radical donor + 2 H2O</text>
        <dbReference type="Rhea" id="RHEA:56136"/>
        <dbReference type="ChEBI" id="CHEBI:15377"/>
        <dbReference type="ChEBI" id="CHEBI:16240"/>
        <dbReference type="ChEBI" id="CHEBI:139520"/>
        <dbReference type="ChEBI" id="CHEBI:139521"/>
        <dbReference type="EC" id="1.11.1.7"/>
    </reaction>
</comment>
<feature type="site" description="Transition state stabilizer" evidence="10">
    <location>
        <position position="87"/>
    </location>
</feature>
<feature type="active site" description="Proton acceptor" evidence="8">
    <location>
        <position position="91"/>
    </location>
</feature>
<feature type="binding site" evidence="9">
    <location>
        <position position="247"/>
    </location>
    <ligand>
        <name>Ca(2+)</name>
        <dbReference type="ChEBI" id="CHEBI:29108"/>
        <label>2</label>
    </ligand>
</feature>
<dbReference type="GO" id="GO:0140825">
    <property type="term" value="F:lactoperoxidase activity"/>
    <property type="evidence" value="ECO:0007669"/>
    <property type="project" value="UniProtKB-EC"/>
</dbReference>
<feature type="disulfide bond" evidence="11">
    <location>
        <begin position="182"/>
        <end position="214"/>
    </location>
</feature>
<keyword evidence="15" id="KW-1185">Reference proteome</keyword>
<keyword evidence="2 12" id="KW-0575">Peroxidase</keyword>
<dbReference type="PRINTS" id="PR00461">
    <property type="entry name" value="PLPEROXIDASE"/>
</dbReference>
<evidence type="ECO:0000256" key="5">
    <source>
        <dbReference type="ARBA" id="ARBA00023002"/>
    </source>
</evidence>
<feature type="domain" description="Plant heme peroxidase family profile" evidence="13">
    <location>
        <begin position="50"/>
        <end position="320"/>
    </location>
</feature>
<dbReference type="CDD" id="cd00693">
    <property type="entry name" value="secretory_peroxidase"/>
    <property type="match status" value="1"/>
</dbReference>
<dbReference type="Proteomes" id="UP000631114">
    <property type="component" value="Unassembled WGS sequence"/>
</dbReference>
<dbReference type="Pfam" id="PF00141">
    <property type="entry name" value="peroxidase"/>
    <property type="match status" value="1"/>
</dbReference>
<feature type="binding site" evidence="9">
    <location>
        <position position="99"/>
    </location>
    <ligand>
        <name>Ca(2+)</name>
        <dbReference type="ChEBI" id="CHEBI:29108"/>
        <label>1</label>
    </ligand>
</feature>
<dbReference type="GO" id="GO:0005576">
    <property type="term" value="C:extracellular region"/>
    <property type="evidence" value="ECO:0007669"/>
    <property type="project" value="UniProtKB-SubCell"/>
</dbReference>
<evidence type="ECO:0000256" key="6">
    <source>
        <dbReference type="ARBA" id="ARBA00023004"/>
    </source>
</evidence>
<dbReference type="InterPro" id="IPR000823">
    <property type="entry name" value="Peroxidase_pln"/>
</dbReference>
<evidence type="ECO:0000256" key="10">
    <source>
        <dbReference type="PIRSR" id="PIRSR600823-4"/>
    </source>
</evidence>
<evidence type="ECO:0000256" key="9">
    <source>
        <dbReference type="PIRSR" id="PIRSR600823-3"/>
    </source>
</evidence>
<evidence type="ECO:0000256" key="2">
    <source>
        <dbReference type="ARBA" id="ARBA00022559"/>
    </source>
</evidence>
<dbReference type="SUPFAM" id="SSF48113">
    <property type="entry name" value="Heme-dependent peroxidases"/>
    <property type="match status" value="1"/>
</dbReference>
<evidence type="ECO:0000256" key="7">
    <source>
        <dbReference type="ARBA" id="ARBA00023157"/>
    </source>
</evidence>
<name>A0A835LDB7_9MAGN</name>
<dbReference type="GO" id="GO:0006979">
    <property type="term" value="P:response to oxidative stress"/>
    <property type="evidence" value="ECO:0007669"/>
    <property type="project" value="UniProtKB-UniRule"/>
</dbReference>
<gene>
    <name evidence="14" type="ORF">IFM89_004451</name>
</gene>
<feature type="binding site" description="axial binding residue" evidence="9">
    <location>
        <position position="175"/>
    </location>
    <ligand>
        <name>heme b</name>
        <dbReference type="ChEBI" id="CHEBI:60344"/>
    </ligand>
    <ligandPart>
        <name>Fe</name>
        <dbReference type="ChEBI" id="CHEBI:18248"/>
    </ligandPart>
</feature>
<feature type="binding site" evidence="9">
    <location>
        <position position="97"/>
    </location>
    <ligand>
        <name>Ca(2+)</name>
        <dbReference type="ChEBI" id="CHEBI:29108"/>
        <label>1</label>
    </ligand>
</feature>
<evidence type="ECO:0000313" key="14">
    <source>
        <dbReference type="EMBL" id="KAF9587619.1"/>
    </source>
</evidence>
<dbReference type="PROSITE" id="PS00436">
    <property type="entry name" value="PEROXIDASE_2"/>
    <property type="match status" value="1"/>
</dbReference>
<keyword evidence="12" id="KW-0732">Signal</keyword>
<evidence type="ECO:0000256" key="4">
    <source>
        <dbReference type="ARBA" id="ARBA00022723"/>
    </source>
</evidence>
<feature type="disulfide bond" evidence="11">
    <location>
        <begin position="93"/>
        <end position="98"/>
    </location>
</feature>
<dbReference type="GO" id="GO:0046872">
    <property type="term" value="F:metal ion binding"/>
    <property type="evidence" value="ECO:0007669"/>
    <property type="project" value="UniProtKB-UniRule"/>
</dbReference>
<evidence type="ECO:0000256" key="12">
    <source>
        <dbReference type="RuleBase" id="RU362060"/>
    </source>
</evidence>
<proteinExistence type="inferred from homology"/>
<evidence type="ECO:0000259" key="13">
    <source>
        <dbReference type="PROSITE" id="PS50873"/>
    </source>
</evidence>
<comment type="function">
    <text evidence="12">Removal of H(2)O(2), oxidation of toxic reductants, biosynthesis and degradation of lignin, suberization, auxin catabolism, response to environmental stresses such as wounding, pathogen attack and oxidative stress.</text>
</comment>
<keyword evidence="7 11" id="KW-1015">Disulfide bond</keyword>
<dbReference type="InterPro" id="IPR019794">
    <property type="entry name" value="Peroxidases_AS"/>
</dbReference>
<dbReference type="PROSITE" id="PS50873">
    <property type="entry name" value="PEROXIDASE_4"/>
    <property type="match status" value="1"/>
</dbReference>
<dbReference type="InterPro" id="IPR002016">
    <property type="entry name" value="Haem_peroxidase"/>
</dbReference>
<comment type="caution">
    <text evidence="14">The sequence shown here is derived from an EMBL/GenBank/DDBJ whole genome shotgun (WGS) entry which is preliminary data.</text>
</comment>
<dbReference type="OrthoDB" id="2113341at2759"/>
<dbReference type="GO" id="GO:0020037">
    <property type="term" value="F:heme binding"/>
    <property type="evidence" value="ECO:0007669"/>
    <property type="project" value="UniProtKB-UniRule"/>
</dbReference>
<dbReference type="InterPro" id="IPR010255">
    <property type="entry name" value="Haem_peroxidase_sf"/>
</dbReference>
<keyword evidence="12" id="KW-0376">Hydrogen peroxide</keyword>
<feature type="binding site" evidence="9">
    <location>
        <position position="101"/>
    </location>
    <ligand>
        <name>Ca(2+)</name>
        <dbReference type="ChEBI" id="CHEBI:29108"/>
        <label>1</label>
    </ligand>
</feature>
<sequence length="325" mass="35884">MWDTLLKRLCALALVLSVVLALTNPSGEIQRTLLQSSSSQQQEYPQLQNQLNYNFYRETCPHAEEIIRNTMKELYMNSSTTSPQLLRLFFHDCFIGGCDASVLLDESGTSNDTNTEKDAKPNETLKGFEKIEIIKSRLEEACPRTVSCADILVLATREGIVLAGGPFYPLNTGAHNIGSIDCTFIRSRLFNFSGTGRPDPSLPADFLLQLRAYCSNSTSRLSPPSPGIGMMYYQTLLPSMSSGAGFDTHYYVSLMRGRGLLFADQQLMATQKTAALVKAYASDDGSAFRRDFARAMVKMSSLGGVSNYQVPTRVTCSMLGQESDY</sequence>
<keyword evidence="5 12" id="KW-0560">Oxidoreductase</keyword>
<organism evidence="14 15">
    <name type="scientific">Coptis chinensis</name>
    <dbReference type="NCBI Taxonomy" id="261450"/>
    <lineage>
        <taxon>Eukaryota</taxon>
        <taxon>Viridiplantae</taxon>
        <taxon>Streptophyta</taxon>
        <taxon>Embryophyta</taxon>
        <taxon>Tracheophyta</taxon>
        <taxon>Spermatophyta</taxon>
        <taxon>Magnoliopsida</taxon>
        <taxon>Ranunculales</taxon>
        <taxon>Ranunculaceae</taxon>
        <taxon>Coptidoideae</taxon>
        <taxon>Coptis</taxon>
    </lineage>
</organism>
<keyword evidence="4 9" id="KW-0479">Metal-binding</keyword>
<dbReference type="Gene3D" id="1.10.420.10">
    <property type="entry name" value="Peroxidase, domain 2"/>
    <property type="match status" value="1"/>
</dbReference>
<keyword evidence="12" id="KW-0964">Secreted</keyword>
<dbReference type="AlphaFoldDB" id="A0A835LDB7"/>
<dbReference type="EC" id="1.11.1.7" evidence="12"/>
<dbReference type="GO" id="GO:0042744">
    <property type="term" value="P:hydrogen peroxide catabolic process"/>
    <property type="evidence" value="ECO:0007669"/>
    <property type="project" value="UniProtKB-KW"/>
</dbReference>